<dbReference type="Pfam" id="PF02779">
    <property type="entry name" value="Transket_pyr"/>
    <property type="match status" value="1"/>
</dbReference>
<comment type="cofactor">
    <cofactor evidence="1">
        <name>Mg(2+)</name>
        <dbReference type="ChEBI" id="CHEBI:18420"/>
    </cofactor>
</comment>
<dbReference type="InterPro" id="IPR005475">
    <property type="entry name" value="Transketolase-like_Pyr-bd"/>
</dbReference>
<dbReference type="InterPro" id="IPR011603">
    <property type="entry name" value="2oxoglutarate_DH_E1"/>
</dbReference>
<feature type="compositionally biased region" description="Pro residues" evidence="13">
    <location>
        <begin position="83"/>
        <end position="100"/>
    </location>
</feature>
<dbReference type="InterPro" id="IPR031717">
    <property type="entry name" value="ODO-1/KGD_C"/>
</dbReference>
<dbReference type="GO" id="GO:0046872">
    <property type="term" value="F:metal ion binding"/>
    <property type="evidence" value="ECO:0007669"/>
    <property type="project" value="UniProtKB-KW"/>
</dbReference>
<dbReference type="NCBIfam" id="TIGR00239">
    <property type="entry name" value="2oxo_dh_E1"/>
    <property type="match status" value="1"/>
</dbReference>
<keyword evidence="7" id="KW-0479">Metal-binding</keyword>
<dbReference type="Gene3D" id="3.40.50.11610">
    <property type="entry name" value="Multifunctional 2-oxoglutarate metabolism enzyme, C-terminal domain"/>
    <property type="match status" value="1"/>
</dbReference>
<sequence>MFGFNSGYVEDLYAQYRQNPESVSASWREFFADFDPGPTYSASIGAEASDSDTKARMLAGEPADGHGATPATPASGDGAPAAAPRPTPPAPAAPTPPASAPRPSTSNGAPAGGDGAPTGPVELPARLAAPDISLPEGAEASAIKGVGARIVENMEASLTIPTATSVREIAVKLLSENRRLINRHQQRVGGDKVTFTHLIAYAIVRAMEAVPSMKAAFREHDGEPERIDPASTSFGLAIDIEKRGKRQLLVPNIKKAEALSFAEFLGAYNDVVKRALGGKLQLDDFAGTTATLTNPGGIGTQMSVPRLMPGQSVIVAVGGIGYPPEYEGMDPAELSRLGLSPVMTMTSTYDHRVIQGAESGEFLNVIATLLQGGRGFYEEVFQSLGLHIPPFRGKADSTPALGKAALGSGAKASKVEKQARVYELIRAYRVRGHLLADTNPLGYEPRNHTELDPASYGLTVWDLDRTFFTGGMAGVTGGGLAGNHSMTLRDILDTLWDTYTGHVGSEFMHLSSPEEKRWLIERIEPQQFREPIDTARKKRIFEKLNEAEALEQFIHTKYIGHKRFSLEGAETMIPLLDAVISDAADQETEDVVIGMAHRGRLNVLTNILGKPYDKVFSEFEGTVDPDAVHGSGDVKYHLGQTGTHTSPNGSETQLTLASNPSHLEAVNPVVEGMARAMQQRIVEDNPDASEKRLRDRVLPILVHGDAAFAGQGVVAETLNLSQLEGYRTGGTVHLVVNNQIGFTTLPMHSRSSAYATDIARMIQAPIFHVNGDDPEAAVRVARLALDYRNVFNKDVVIDLVCYRKYGHNEGDEPSYTQPLMYADIGAHRSVRKLYLELLLRRGELTPEQAEEILDDFKSILDRAFEETKELAEKNKDRQPVAVAIETEDAAVETAAPRDALTHVMERLVTMPDNLQVHKKLARLVVDRRRQQFEEGTIDWAFAESLAFGTLLLEGTPVRLSGQDSGRGTFSQRHAILYDQEDGHRYLPLNHLTPGGPGDGQARFQVYDSLLSEYAALGFEYGYSVADPSALVLWEAQFGDFVNGAQIMIDQFITAAEAKWGQTSSLVMLLPHGYEGQGPEHSSGRLERFLQACAEDNLIVANYSTPANYFHALRRQVLRGAKKPLIVMTPKSLLRLPEAVTSVDELADGAYRPFIASEAPEADRLVICSGKVVYDALKAREALDRPSSVAVARLEQFYPFPEDDVREELARFEGKPVVWLQEEPANMGAWTFVQPRLDALREDLHGDCSHRVTYAGRPAAASPAAGSAKVHAAVQEQVLRAALGIEG</sequence>
<protein>
    <recommendedName>
        <fullName evidence="6">oxoglutarate dehydrogenase (succinyl-transferring)</fullName>
        <ecNumber evidence="6">1.2.4.2</ecNumber>
    </recommendedName>
</protein>
<reference evidence="15 16" key="1">
    <citation type="submission" date="2016-11" db="EMBL/GenBank/DDBJ databases">
        <title>Study of marine rhodopsin-containing bacteria.</title>
        <authorList>
            <person name="Yoshizawa S."/>
            <person name="Kumagai Y."/>
            <person name="Kogure K."/>
        </authorList>
    </citation>
    <scope>NUCLEOTIDE SEQUENCE [LARGE SCALE GENOMIC DNA]</scope>
    <source>
        <strain evidence="15 16">SAORIC-28</strain>
    </source>
</reference>
<dbReference type="InterPro" id="IPR032106">
    <property type="entry name" value="2-oxogl_dehyd_N"/>
</dbReference>
<feature type="region of interest" description="Disordered" evidence="13">
    <location>
        <begin position="36"/>
        <end position="123"/>
    </location>
</feature>
<evidence type="ECO:0000256" key="2">
    <source>
        <dbReference type="ARBA" id="ARBA00001964"/>
    </source>
</evidence>
<dbReference type="UniPathway" id="UPA00223">
    <property type="reaction ID" value="UER00997"/>
</dbReference>
<comment type="caution">
    <text evidence="15">The sequence shown here is derived from an EMBL/GenBank/DDBJ whole genome shotgun (WGS) entry which is preliminary data.</text>
</comment>
<evidence type="ECO:0000256" key="5">
    <source>
        <dbReference type="ARBA" id="ARBA00006936"/>
    </source>
</evidence>
<gene>
    <name evidence="15" type="primary">kgd</name>
    <name evidence="15" type="ORF">BSZ37_19300</name>
</gene>
<evidence type="ECO:0000256" key="4">
    <source>
        <dbReference type="ARBA" id="ARBA00004813"/>
    </source>
</evidence>
<dbReference type="InterPro" id="IPR001017">
    <property type="entry name" value="DH_E1"/>
</dbReference>
<dbReference type="GO" id="GO:0030976">
    <property type="term" value="F:thiamine pyrophosphate binding"/>
    <property type="evidence" value="ECO:0007669"/>
    <property type="project" value="InterPro"/>
</dbReference>
<dbReference type="GO" id="GO:0005829">
    <property type="term" value="C:cytosol"/>
    <property type="evidence" value="ECO:0007669"/>
    <property type="project" value="TreeGrafter"/>
</dbReference>
<comment type="function">
    <text evidence="3">E1 component of the 2-oxoglutarate dehydrogenase (OGDH) complex which catalyzes the decarboxylation of 2-oxoglutarate, the first step in the conversion of 2-oxoglutarate to succinyl-CoA and CO(2).</text>
</comment>
<evidence type="ECO:0000259" key="14">
    <source>
        <dbReference type="SMART" id="SM00861"/>
    </source>
</evidence>
<evidence type="ECO:0000256" key="9">
    <source>
        <dbReference type="ARBA" id="ARBA00023002"/>
    </source>
</evidence>
<evidence type="ECO:0000256" key="10">
    <source>
        <dbReference type="ARBA" id="ARBA00023052"/>
    </source>
</evidence>
<dbReference type="SUPFAM" id="SSF52518">
    <property type="entry name" value="Thiamin diphosphate-binding fold (THDP-binding)"/>
    <property type="match status" value="2"/>
</dbReference>
<feature type="compositionally biased region" description="Low complexity" evidence="13">
    <location>
        <begin position="68"/>
        <end position="82"/>
    </location>
</feature>
<keyword evidence="9" id="KW-0560">Oxidoreductase</keyword>
<dbReference type="Gene3D" id="3.30.559.10">
    <property type="entry name" value="Chloramphenicol acetyltransferase-like domain"/>
    <property type="match status" value="1"/>
</dbReference>
<evidence type="ECO:0000256" key="7">
    <source>
        <dbReference type="ARBA" id="ARBA00022723"/>
    </source>
</evidence>
<dbReference type="EMBL" id="MQWD01000001">
    <property type="protein sequence ID" value="PAP78416.1"/>
    <property type="molecule type" value="Genomic_DNA"/>
</dbReference>
<comment type="similarity">
    <text evidence="5">Belongs to the alpha-ketoglutarate dehydrogenase family.</text>
</comment>
<dbReference type="Pfam" id="PF16870">
    <property type="entry name" value="OxoGdeHyase_C"/>
    <property type="match status" value="1"/>
</dbReference>
<dbReference type="GO" id="GO:0045252">
    <property type="term" value="C:oxoglutarate dehydrogenase complex"/>
    <property type="evidence" value="ECO:0007669"/>
    <property type="project" value="TreeGrafter"/>
</dbReference>
<dbReference type="NCBIfam" id="NF006914">
    <property type="entry name" value="PRK09404.1"/>
    <property type="match status" value="1"/>
</dbReference>
<comment type="catalytic activity">
    <reaction evidence="12">
        <text>N(6)-[(R)-dihydrolipoyl]-L-lysyl-[protein] + succinyl-CoA = N(6)-[(R)-S(8)-succinyldihydrolipoyl]-L-lysyl-[protein] + CoA</text>
        <dbReference type="Rhea" id="RHEA:15213"/>
        <dbReference type="Rhea" id="RHEA-COMP:10475"/>
        <dbReference type="Rhea" id="RHEA-COMP:20092"/>
        <dbReference type="ChEBI" id="CHEBI:57287"/>
        <dbReference type="ChEBI" id="CHEBI:57292"/>
        <dbReference type="ChEBI" id="CHEBI:83100"/>
        <dbReference type="ChEBI" id="CHEBI:83120"/>
        <dbReference type="EC" id="2.3.1.61"/>
    </reaction>
</comment>
<evidence type="ECO:0000313" key="16">
    <source>
        <dbReference type="Proteomes" id="UP000216339"/>
    </source>
</evidence>
<dbReference type="InterPro" id="IPR001078">
    <property type="entry name" value="2-oxoacid_DH_actylTfrase"/>
</dbReference>
<evidence type="ECO:0000256" key="1">
    <source>
        <dbReference type="ARBA" id="ARBA00001946"/>
    </source>
</evidence>
<evidence type="ECO:0000256" key="8">
    <source>
        <dbReference type="ARBA" id="ARBA00022842"/>
    </source>
</evidence>
<dbReference type="Gene3D" id="3.40.50.12470">
    <property type="match status" value="1"/>
</dbReference>
<evidence type="ECO:0000313" key="15">
    <source>
        <dbReference type="EMBL" id="PAP78416.1"/>
    </source>
</evidence>
<dbReference type="Proteomes" id="UP000216339">
    <property type="component" value="Unassembled WGS sequence"/>
</dbReference>
<feature type="domain" description="Transketolase-like pyrimidine-binding" evidence="14">
    <location>
        <begin position="937"/>
        <end position="1135"/>
    </location>
</feature>
<keyword evidence="10" id="KW-0786">Thiamine pyrophosphate</keyword>
<comment type="pathway">
    <text evidence="4">Carbohydrate metabolism; tricarboxylic acid cycle; succinyl-CoA from 2-oxoglutarate (dehydrogenase route): step 1/1.</text>
</comment>
<dbReference type="RefSeq" id="WP_095512097.1">
    <property type="nucleotide sequence ID" value="NZ_MQWD01000001.1"/>
</dbReference>
<name>A0A271J4H0_9BACT</name>
<dbReference type="SMART" id="SM00861">
    <property type="entry name" value="Transket_pyr"/>
    <property type="match status" value="1"/>
</dbReference>
<evidence type="ECO:0000256" key="12">
    <source>
        <dbReference type="ARBA" id="ARBA00052761"/>
    </source>
</evidence>
<dbReference type="OrthoDB" id="9759785at2"/>
<dbReference type="GO" id="GO:0004591">
    <property type="term" value="F:oxoglutarate dehydrogenase (succinyl-transferring) activity"/>
    <property type="evidence" value="ECO:0007669"/>
    <property type="project" value="UniProtKB-EC"/>
</dbReference>
<dbReference type="Gene3D" id="1.10.287.1150">
    <property type="entry name" value="TPP helical domain"/>
    <property type="match status" value="1"/>
</dbReference>
<dbReference type="PANTHER" id="PTHR23152">
    <property type="entry name" value="2-OXOGLUTARATE DEHYDROGENASE"/>
    <property type="match status" value="1"/>
</dbReference>
<dbReference type="SUPFAM" id="SSF52922">
    <property type="entry name" value="TK C-terminal domain-like"/>
    <property type="match status" value="1"/>
</dbReference>
<keyword evidence="8" id="KW-0460">Magnesium</keyword>
<dbReference type="CDD" id="cd02016">
    <property type="entry name" value="TPP_E1_OGDC_like"/>
    <property type="match status" value="1"/>
</dbReference>
<evidence type="ECO:0000256" key="11">
    <source>
        <dbReference type="ARBA" id="ARBA00023268"/>
    </source>
</evidence>
<keyword evidence="11" id="KW-0511">Multifunctional enzyme</keyword>
<dbReference type="NCBIfam" id="NF008907">
    <property type="entry name" value="PRK12270.1"/>
    <property type="match status" value="1"/>
</dbReference>
<dbReference type="PANTHER" id="PTHR23152:SF4">
    <property type="entry name" value="2-OXOADIPATE DEHYDROGENASE COMPLEX COMPONENT E1"/>
    <property type="match status" value="1"/>
</dbReference>
<evidence type="ECO:0000256" key="13">
    <source>
        <dbReference type="SAM" id="MobiDB-lite"/>
    </source>
</evidence>
<dbReference type="Gene3D" id="3.40.50.970">
    <property type="match status" value="1"/>
</dbReference>
<evidence type="ECO:0000256" key="3">
    <source>
        <dbReference type="ARBA" id="ARBA00003906"/>
    </source>
</evidence>
<evidence type="ECO:0000256" key="6">
    <source>
        <dbReference type="ARBA" id="ARBA00012280"/>
    </source>
</evidence>
<dbReference type="GO" id="GO:0006099">
    <property type="term" value="P:tricarboxylic acid cycle"/>
    <property type="evidence" value="ECO:0007669"/>
    <property type="project" value="UniProtKB-UniPathway"/>
</dbReference>
<dbReference type="Pfam" id="PF16078">
    <property type="entry name" value="2-oxogl_dehyd_N"/>
    <property type="match status" value="1"/>
</dbReference>
<dbReference type="EC" id="1.2.4.2" evidence="6"/>
<dbReference type="InterPro" id="IPR009014">
    <property type="entry name" value="Transketo_C/PFOR_II"/>
</dbReference>
<accession>A0A271J4H0</accession>
<dbReference type="SUPFAM" id="SSF52777">
    <property type="entry name" value="CoA-dependent acyltransferases"/>
    <property type="match status" value="1"/>
</dbReference>
<dbReference type="GO" id="GO:0004149">
    <property type="term" value="F:dihydrolipoyllysine-residue succinyltransferase activity"/>
    <property type="evidence" value="ECO:0007669"/>
    <property type="project" value="UniProtKB-EC"/>
</dbReference>
<dbReference type="Pfam" id="PF00198">
    <property type="entry name" value="2-oxoacid_dh"/>
    <property type="match status" value="1"/>
</dbReference>
<dbReference type="InterPro" id="IPR029061">
    <property type="entry name" value="THDP-binding"/>
</dbReference>
<dbReference type="InterPro" id="IPR042179">
    <property type="entry name" value="KGD_C_sf"/>
</dbReference>
<keyword evidence="16" id="KW-1185">Reference proteome</keyword>
<comment type="cofactor">
    <cofactor evidence="2">
        <name>thiamine diphosphate</name>
        <dbReference type="ChEBI" id="CHEBI:58937"/>
    </cofactor>
</comment>
<proteinExistence type="inferred from homology"/>
<dbReference type="InterPro" id="IPR023213">
    <property type="entry name" value="CAT-like_dom_sf"/>
</dbReference>
<organism evidence="15 16">
    <name type="scientific">Rubrivirga marina</name>
    <dbReference type="NCBI Taxonomy" id="1196024"/>
    <lineage>
        <taxon>Bacteria</taxon>
        <taxon>Pseudomonadati</taxon>
        <taxon>Rhodothermota</taxon>
        <taxon>Rhodothermia</taxon>
        <taxon>Rhodothermales</taxon>
        <taxon>Rubricoccaceae</taxon>
        <taxon>Rubrivirga</taxon>
    </lineage>
</organism>
<dbReference type="Pfam" id="PF00676">
    <property type="entry name" value="E1_dh"/>
    <property type="match status" value="1"/>
</dbReference>